<proteinExistence type="predicted"/>
<gene>
    <name evidence="1" type="ORF">C7460_11064</name>
</gene>
<organism evidence="1 2">
    <name type="scientific">Marinoscillum furvescens DSM 4134</name>
    <dbReference type="NCBI Taxonomy" id="1122208"/>
    <lineage>
        <taxon>Bacteria</taxon>
        <taxon>Pseudomonadati</taxon>
        <taxon>Bacteroidota</taxon>
        <taxon>Cytophagia</taxon>
        <taxon>Cytophagales</taxon>
        <taxon>Reichenbachiellaceae</taxon>
        <taxon>Marinoscillum</taxon>
    </lineage>
</organism>
<name>A0A3D9L221_MARFU</name>
<dbReference type="AlphaFoldDB" id="A0A3D9L221"/>
<accession>A0A3D9L221</accession>
<reference evidence="1 2" key="1">
    <citation type="submission" date="2018-07" db="EMBL/GenBank/DDBJ databases">
        <title>Genomic Encyclopedia of Type Strains, Phase IV (KMG-IV): sequencing the most valuable type-strain genomes for metagenomic binning, comparative biology and taxonomic classification.</title>
        <authorList>
            <person name="Goeker M."/>
        </authorList>
    </citation>
    <scope>NUCLEOTIDE SEQUENCE [LARGE SCALE GENOMIC DNA]</scope>
    <source>
        <strain evidence="1 2">DSM 4134</strain>
    </source>
</reference>
<comment type="caution">
    <text evidence="1">The sequence shown here is derived from an EMBL/GenBank/DDBJ whole genome shotgun (WGS) entry which is preliminary data.</text>
</comment>
<protein>
    <submittedName>
        <fullName evidence="1">6-bladed beta-propeller protein</fullName>
    </submittedName>
</protein>
<dbReference type="Pfam" id="PF17170">
    <property type="entry name" value="DUF5128"/>
    <property type="match status" value="1"/>
</dbReference>
<dbReference type="Proteomes" id="UP000256779">
    <property type="component" value="Unassembled WGS sequence"/>
</dbReference>
<dbReference type="EMBL" id="QREG01000010">
    <property type="protein sequence ID" value="RED98392.1"/>
    <property type="molecule type" value="Genomic_DNA"/>
</dbReference>
<evidence type="ECO:0000313" key="2">
    <source>
        <dbReference type="Proteomes" id="UP000256779"/>
    </source>
</evidence>
<keyword evidence="2" id="KW-1185">Reference proteome</keyword>
<evidence type="ECO:0000313" key="1">
    <source>
        <dbReference type="EMBL" id="RED98392.1"/>
    </source>
</evidence>
<sequence length="394" mass="46033">MGFLLLCLGCSQYTSSETQNEVDESTEIVNIDLVTNKIISLDSILEPNSIEFIALETTDESLIGGVDKIFFADSSYIIYDGQLERILKFKNSGSYERKIGRLGKGIMEYTQIRSLFYNQWSNTMDLMDVSRKLIQYDVASGEALEESRLVFDNFSLDAIYPAGKELSFLYNNFRFDMNAPEDTLYRLFFLNKNKVEYMSFPYPYIKDRTVFPTSSMFNFYTYQNKVHFFEPFNSVVYLLTENGPTPKYNIQYEFSKSSYESRLENLLTESLHQNRTSLNKVMETDKYLFLEFSEIIKGQKRGFRRFSLYDKHNRKCIANSIYSFFIEELALEVFLHQLSDNSFIAVVPAGIIIKYQKAYKEVLTDNEITPMKQKVLNLTVNEFDNPILLLMKIR</sequence>